<dbReference type="RefSeq" id="WP_118941483.1">
    <property type="nucleotide sequence ID" value="NZ_CP032125.1"/>
</dbReference>
<feature type="transmembrane region" description="Helical" evidence="1">
    <location>
        <begin position="102"/>
        <end position="126"/>
    </location>
</feature>
<reference evidence="3 4" key="1">
    <citation type="submission" date="2018-09" db="EMBL/GenBank/DDBJ databases">
        <title>Profundibacter amoris BAR1 gen. nov., sp. nov., a new member of the Roseobacter clade isolated at Lokis Castle Vent Field on the Arctic Mid-Oceanic Ridge.</title>
        <authorList>
            <person name="Le Moine Bauer S."/>
            <person name="Sjoeberg A.G."/>
            <person name="L'Haridon S."/>
            <person name="Stokke R."/>
            <person name="Roalkvam I."/>
            <person name="Steen I.H."/>
            <person name="Dahle H."/>
        </authorList>
    </citation>
    <scope>NUCLEOTIDE SEQUENCE [LARGE SCALE GENOMIC DNA]</scope>
    <source>
        <strain evidence="3 4">BAR1</strain>
    </source>
</reference>
<feature type="transmembrane region" description="Helical" evidence="1">
    <location>
        <begin position="351"/>
        <end position="372"/>
    </location>
</feature>
<feature type="transmembrane region" description="Helical" evidence="1">
    <location>
        <begin position="408"/>
        <end position="425"/>
    </location>
</feature>
<feature type="transmembrane region" description="Helical" evidence="1">
    <location>
        <begin position="192"/>
        <end position="213"/>
    </location>
</feature>
<keyword evidence="1" id="KW-1133">Transmembrane helix</keyword>
<dbReference type="AlphaFoldDB" id="A0A347UD97"/>
<gene>
    <name evidence="3" type="ORF">BAR1_02080</name>
</gene>
<dbReference type="Proteomes" id="UP000261704">
    <property type="component" value="Chromosome"/>
</dbReference>
<keyword evidence="4" id="KW-1185">Reference proteome</keyword>
<sequence>MFEYLAIVFSGPALLTIAIGTVAGVAIGGMPGLTATMAVGLLVPFTYTMDPTMGLMLLGGIYCGAMYGGSIPAILLNTPGTPAAVATAIEGYPMSKKGKAGLALKVSVIASFTGGMFSIMILLLFAPVLARQALAFGPAETFLLALMGLAGIISIADENSSLLKALIAGLLGMIIAVVGTDDMSGSQRYTMGLVELVDGIDFMPALIGLFSMIQMLELAGMQHHTVDTSALHKKQKSEPMPKGIGKHIALGSGTGTVIGILPGEGATIAAFISYNLSKRISKTKELFGKGNPEGIAAAESGNNGCVGGSLVPTLTLGIPGNSVAAALMGAFIIHGMIPGPDLFTEYANRTYPFIISMFVANGVFLIVGLSFAPYLARIALIPPALMVPVVSAFAVLGSYALNNSVFDVYLMIAFALGGLVIKKLGYSLEALILGLILGPIAEGGFTQGMIIGHGSPMIFFHSNIAKVMWVIILALLIPPLYSYYKMVRGGKPQAE</sequence>
<keyword evidence="1" id="KW-0472">Membrane</keyword>
<dbReference type="EMBL" id="CP032125">
    <property type="protein sequence ID" value="AXX96825.1"/>
    <property type="molecule type" value="Genomic_DNA"/>
</dbReference>
<feature type="transmembrane region" description="Helical" evidence="1">
    <location>
        <begin position="378"/>
        <end position="401"/>
    </location>
</feature>
<feature type="domain" description="DUF112" evidence="2">
    <location>
        <begin position="14"/>
        <end position="433"/>
    </location>
</feature>
<dbReference type="KEGG" id="pamo:BAR1_02080"/>
<dbReference type="Pfam" id="PF01970">
    <property type="entry name" value="TctA"/>
    <property type="match status" value="1"/>
</dbReference>
<feature type="transmembrane region" description="Helical" evidence="1">
    <location>
        <begin position="12"/>
        <end position="43"/>
    </location>
</feature>
<feature type="transmembrane region" description="Helical" evidence="1">
    <location>
        <begin position="133"/>
        <end position="156"/>
    </location>
</feature>
<organism evidence="3 4">
    <name type="scientific">Profundibacter amoris</name>
    <dbReference type="NCBI Taxonomy" id="2171755"/>
    <lineage>
        <taxon>Bacteria</taxon>
        <taxon>Pseudomonadati</taxon>
        <taxon>Pseudomonadota</taxon>
        <taxon>Alphaproteobacteria</taxon>
        <taxon>Rhodobacterales</taxon>
        <taxon>Paracoccaceae</taxon>
        <taxon>Profundibacter</taxon>
    </lineage>
</organism>
<proteinExistence type="predicted"/>
<feature type="transmembrane region" description="Helical" evidence="1">
    <location>
        <begin position="431"/>
        <end position="452"/>
    </location>
</feature>
<evidence type="ECO:0000259" key="2">
    <source>
        <dbReference type="Pfam" id="PF01970"/>
    </source>
</evidence>
<evidence type="ECO:0000256" key="1">
    <source>
        <dbReference type="SAM" id="Phobius"/>
    </source>
</evidence>
<dbReference type="InterPro" id="IPR002823">
    <property type="entry name" value="DUF112_TM"/>
</dbReference>
<dbReference type="OrthoDB" id="9791872at2"/>
<accession>A0A347UD97</accession>
<feature type="transmembrane region" description="Helical" evidence="1">
    <location>
        <begin position="318"/>
        <end position="339"/>
    </location>
</feature>
<dbReference type="PANTHER" id="PTHR35342">
    <property type="entry name" value="TRICARBOXYLIC TRANSPORT PROTEIN"/>
    <property type="match status" value="1"/>
</dbReference>
<evidence type="ECO:0000313" key="3">
    <source>
        <dbReference type="EMBL" id="AXX96825.1"/>
    </source>
</evidence>
<feature type="transmembrane region" description="Helical" evidence="1">
    <location>
        <begin position="162"/>
        <end position="180"/>
    </location>
</feature>
<feature type="transmembrane region" description="Helical" evidence="1">
    <location>
        <begin position="55"/>
        <end position="75"/>
    </location>
</feature>
<evidence type="ECO:0000313" key="4">
    <source>
        <dbReference type="Proteomes" id="UP000261704"/>
    </source>
</evidence>
<protein>
    <submittedName>
        <fullName evidence="3">C4-dicarboxylate ABC transporter permease</fullName>
    </submittedName>
</protein>
<dbReference type="PANTHER" id="PTHR35342:SF5">
    <property type="entry name" value="TRICARBOXYLIC TRANSPORT PROTEIN"/>
    <property type="match status" value="1"/>
</dbReference>
<name>A0A347UD97_9RHOB</name>
<keyword evidence="1" id="KW-0812">Transmembrane</keyword>
<feature type="transmembrane region" description="Helical" evidence="1">
    <location>
        <begin position="464"/>
        <end position="484"/>
    </location>
</feature>